<evidence type="ECO:0000256" key="3">
    <source>
        <dbReference type="ARBA" id="ARBA00022989"/>
    </source>
</evidence>
<dbReference type="Pfam" id="PF00627">
    <property type="entry name" value="UBA"/>
    <property type="match status" value="1"/>
</dbReference>
<protein>
    <recommendedName>
        <fullName evidence="7">UBA domain-containing protein</fullName>
    </recommendedName>
</protein>
<feature type="domain" description="UBA" evidence="7">
    <location>
        <begin position="232"/>
        <end position="271"/>
    </location>
</feature>
<keyword evidence="9" id="KW-1185">Reference proteome</keyword>
<dbReference type="PANTHER" id="PTHR43066:SF21">
    <property type="entry name" value="UBIQUITIN-ASSOCIATED DOMAIN-CONTAINING PROTEIN 2"/>
    <property type="match status" value="1"/>
</dbReference>
<keyword evidence="4 6" id="KW-0472">Membrane</keyword>
<sequence>MKGVVLTTVGSSLLCQAVARGSSMPHTLRPLARAFAFGNMGELIFGVGLLYYFRLLERLAGTGKFGGFAFTTGALSYGLQLGLQAAYRLRRGMPTGPYGLIFASFVPFILDVPPTSRFTVCGLQMTDKAFVYLAGIQLILSSGVGSTMAAVCGLMAGLTYRANLFGMKQFRFPRWLSRFFSATLGRLLDARGNTAPRVQIYVPRNQQQIPLNSGGHVPRQMQQPHPSPSAVEPSQEAIAQLMGMGFDQERALWALQAANNDVEVAINMLVG</sequence>
<comment type="subcellular location">
    <subcellularLocation>
        <location evidence="1">Membrane</location>
        <topology evidence="1">Multi-pass membrane protein</topology>
    </subcellularLocation>
</comment>
<feature type="transmembrane region" description="Helical" evidence="6">
    <location>
        <begin position="65"/>
        <end position="87"/>
    </location>
</feature>
<dbReference type="OrthoDB" id="272778at2759"/>
<evidence type="ECO:0000256" key="5">
    <source>
        <dbReference type="SAM" id="MobiDB-lite"/>
    </source>
</evidence>
<name>A0A8S1IVL5_9CHLO</name>
<dbReference type="AlphaFoldDB" id="A0A8S1IVL5"/>
<dbReference type="InterPro" id="IPR009060">
    <property type="entry name" value="UBA-like_sf"/>
</dbReference>
<evidence type="ECO:0000259" key="7">
    <source>
        <dbReference type="PROSITE" id="PS50030"/>
    </source>
</evidence>
<accession>A0A8S1IVL5</accession>
<feature type="region of interest" description="Disordered" evidence="5">
    <location>
        <begin position="212"/>
        <end position="234"/>
    </location>
</feature>
<keyword evidence="2 6" id="KW-0812">Transmembrane</keyword>
<evidence type="ECO:0000256" key="1">
    <source>
        <dbReference type="ARBA" id="ARBA00004141"/>
    </source>
</evidence>
<dbReference type="SMART" id="SM00165">
    <property type="entry name" value="UBA"/>
    <property type="match status" value="1"/>
</dbReference>
<dbReference type="InterPro" id="IPR015940">
    <property type="entry name" value="UBA"/>
</dbReference>
<evidence type="ECO:0000256" key="4">
    <source>
        <dbReference type="ARBA" id="ARBA00023136"/>
    </source>
</evidence>
<dbReference type="GO" id="GO:0004252">
    <property type="term" value="F:serine-type endopeptidase activity"/>
    <property type="evidence" value="ECO:0007669"/>
    <property type="project" value="TreeGrafter"/>
</dbReference>
<dbReference type="EMBL" id="CAJHUC010000959">
    <property type="protein sequence ID" value="CAD7699146.1"/>
    <property type="molecule type" value="Genomic_DNA"/>
</dbReference>
<dbReference type="PROSITE" id="PS50030">
    <property type="entry name" value="UBA"/>
    <property type="match status" value="1"/>
</dbReference>
<feature type="transmembrane region" description="Helical" evidence="6">
    <location>
        <begin position="129"/>
        <end position="158"/>
    </location>
</feature>
<dbReference type="Proteomes" id="UP000708148">
    <property type="component" value="Unassembled WGS sequence"/>
</dbReference>
<dbReference type="SUPFAM" id="SSF46934">
    <property type="entry name" value="UBA-like"/>
    <property type="match status" value="1"/>
</dbReference>
<evidence type="ECO:0000313" key="9">
    <source>
        <dbReference type="Proteomes" id="UP000708148"/>
    </source>
</evidence>
<dbReference type="PANTHER" id="PTHR43066">
    <property type="entry name" value="RHOMBOID-RELATED PROTEIN"/>
    <property type="match status" value="1"/>
</dbReference>
<organism evidence="8 9">
    <name type="scientific">Ostreobium quekettii</name>
    <dbReference type="NCBI Taxonomy" id="121088"/>
    <lineage>
        <taxon>Eukaryota</taxon>
        <taxon>Viridiplantae</taxon>
        <taxon>Chlorophyta</taxon>
        <taxon>core chlorophytes</taxon>
        <taxon>Ulvophyceae</taxon>
        <taxon>TCBD clade</taxon>
        <taxon>Bryopsidales</taxon>
        <taxon>Ostreobineae</taxon>
        <taxon>Ostreobiaceae</taxon>
        <taxon>Ostreobium</taxon>
    </lineage>
</organism>
<feature type="transmembrane region" description="Helical" evidence="6">
    <location>
        <begin position="31"/>
        <end position="53"/>
    </location>
</feature>
<comment type="caution">
    <text evidence="8">The sequence shown here is derived from an EMBL/GenBank/DDBJ whole genome shotgun (WGS) entry which is preliminary data.</text>
</comment>
<evidence type="ECO:0000313" key="8">
    <source>
        <dbReference type="EMBL" id="CAD7699146.1"/>
    </source>
</evidence>
<keyword evidence="3 6" id="KW-1133">Transmembrane helix</keyword>
<dbReference type="SUPFAM" id="SSF144091">
    <property type="entry name" value="Rhomboid-like"/>
    <property type="match status" value="1"/>
</dbReference>
<proteinExistence type="predicted"/>
<gene>
    <name evidence="8" type="ORF">OSTQU699_LOCUS4505</name>
</gene>
<dbReference type="InterPro" id="IPR035952">
    <property type="entry name" value="Rhomboid-like_sf"/>
</dbReference>
<evidence type="ECO:0000256" key="6">
    <source>
        <dbReference type="SAM" id="Phobius"/>
    </source>
</evidence>
<reference evidence="8" key="1">
    <citation type="submission" date="2020-12" db="EMBL/GenBank/DDBJ databases">
        <authorList>
            <person name="Iha C."/>
        </authorList>
    </citation>
    <scope>NUCLEOTIDE SEQUENCE</scope>
</reference>
<evidence type="ECO:0000256" key="2">
    <source>
        <dbReference type="ARBA" id="ARBA00022692"/>
    </source>
</evidence>
<dbReference type="Gene3D" id="1.10.8.10">
    <property type="entry name" value="DNA helicase RuvA subunit, C-terminal domain"/>
    <property type="match status" value="1"/>
</dbReference>
<dbReference type="GO" id="GO:0016020">
    <property type="term" value="C:membrane"/>
    <property type="evidence" value="ECO:0007669"/>
    <property type="project" value="UniProtKB-SubCell"/>
</dbReference>